<reference evidence="2" key="1">
    <citation type="submission" date="2023-01" db="EMBL/GenBank/DDBJ databases">
        <title>Genome assembly of the deep-sea coral Lophelia pertusa.</title>
        <authorList>
            <person name="Herrera S."/>
            <person name="Cordes E."/>
        </authorList>
    </citation>
    <scope>NUCLEOTIDE SEQUENCE</scope>
    <source>
        <strain evidence="2">USNM1676648</strain>
        <tissue evidence="2">Polyp</tissue>
    </source>
</reference>
<evidence type="ECO:0000313" key="2">
    <source>
        <dbReference type="EMBL" id="KAJ7358953.1"/>
    </source>
</evidence>
<sequence length="129" mass="14914">MAAWRQTSCSILFHYSHAFDGVAPKPVFQTPSTLMSNYQLKSLVQVESYDYDYDENDNDDDDDDVKVFPRRVSRRSESATRYLSITCTVGSSKMMILFFFFVVVVFVALNFKISYLVALSERLLTRHVL</sequence>
<dbReference type="EMBL" id="MU827313">
    <property type="protein sequence ID" value="KAJ7358953.1"/>
    <property type="molecule type" value="Genomic_DNA"/>
</dbReference>
<keyword evidence="3" id="KW-1185">Reference proteome</keyword>
<evidence type="ECO:0000256" key="1">
    <source>
        <dbReference type="SAM" id="Phobius"/>
    </source>
</evidence>
<organism evidence="2 3">
    <name type="scientific">Desmophyllum pertusum</name>
    <dbReference type="NCBI Taxonomy" id="174260"/>
    <lineage>
        <taxon>Eukaryota</taxon>
        <taxon>Metazoa</taxon>
        <taxon>Cnidaria</taxon>
        <taxon>Anthozoa</taxon>
        <taxon>Hexacorallia</taxon>
        <taxon>Scleractinia</taxon>
        <taxon>Caryophylliina</taxon>
        <taxon>Caryophylliidae</taxon>
        <taxon>Desmophyllum</taxon>
    </lineage>
</organism>
<evidence type="ECO:0000313" key="3">
    <source>
        <dbReference type="Proteomes" id="UP001163046"/>
    </source>
</evidence>
<evidence type="ECO:0008006" key="4">
    <source>
        <dbReference type="Google" id="ProtNLM"/>
    </source>
</evidence>
<proteinExistence type="predicted"/>
<comment type="caution">
    <text evidence="2">The sequence shown here is derived from an EMBL/GenBank/DDBJ whole genome shotgun (WGS) entry which is preliminary data.</text>
</comment>
<protein>
    <recommendedName>
        <fullName evidence="4">Transmembrane protein</fullName>
    </recommendedName>
</protein>
<name>A0A9W9YN72_9CNID</name>
<keyword evidence="1" id="KW-0812">Transmembrane</keyword>
<dbReference type="Proteomes" id="UP001163046">
    <property type="component" value="Unassembled WGS sequence"/>
</dbReference>
<keyword evidence="1" id="KW-1133">Transmembrane helix</keyword>
<keyword evidence="1" id="KW-0472">Membrane</keyword>
<accession>A0A9W9YN72</accession>
<gene>
    <name evidence="2" type="ORF">OS493_019857</name>
</gene>
<dbReference type="AlphaFoldDB" id="A0A9W9YN72"/>
<feature type="transmembrane region" description="Helical" evidence="1">
    <location>
        <begin position="94"/>
        <end position="119"/>
    </location>
</feature>